<evidence type="ECO:0000256" key="1">
    <source>
        <dbReference type="SAM" id="MobiDB-lite"/>
    </source>
</evidence>
<protein>
    <submittedName>
        <fullName evidence="2">Uncharacterized protein</fullName>
    </submittedName>
</protein>
<sequence length="475" mass="53210">MSMTPIKVRGKRAPVQTESSNHSINSVLNPYPKGKRPVSPASHFSTSLAKLPRHINNNVGENSGRHARFAAPFEQLPTELLETIFLHDLNISLPQASPIIGNKLASKHVKTQLVLRVCSAGGLSTYPCEQAALFPSMTDHAEAQSAILRMRWMTWTFIRQLIPDYITKTLVRELSERGLQWMGKGPLVTKETESTIRQYLEDNTVRFTKRNHDDPPVFWNISWRIENLPRFIRLSFGLHDGLVTIEDRRIHGLDRSAQHVRSLSAERDQWRIFCGINGCKVPEKLLHGPWTTEKCDFLEMVIRGNATVDWVGTTSGEVAEKGLMQALREGNARATRLLVTRAGSLVPQGLWGLPYSRSSSTDIEKLDSGPWPREDLVQANGFDLRGVGVIPRTKHLRTAVLEAGCQQDIVETLFMAEDTNIDVEDRFILHWAIEKRVLGDERGPWLLSMLSLRAAGGTKELLAPSASRGRALAAD</sequence>
<proteinExistence type="predicted"/>
<dbReference type="OrthoDB" id="4167490at2759"/>
<evidence type="ECO:0000313" key="3">
    <source>
        <dbReference type="Proteomes" id="UP000578531"/>
    </source>
</evidence>
<evidence type="ECO:0000313" key="2">
    <source>
        <dbReference type="EMBL" id="KAF6239502.1"/>
    </source>
</evidence>
<feature type="compositionally biased region" description="Polar residues" evidence="1">
    <location>
        <begin position="16"/>
        <end position="28"/>
    </location>
</feature>
<gene>
    <name evidence="2" type="ORF">HO173_002046</name>
</gene>
<dbReference type="EMBL" id="JACCJC010000005">
    <property type="protein sequence ID" value="KAF6239502.1"/>
    <property type="molecule type" value="Genomic_DNA"/>
</dbReference>
<reference evidence="2 3" key="1">
    <citation type="journal article" date="2020" name="Genomics">
        <title>Complete, high-quality genomes from long-read metagenomic sequencing of two wolf lichen thalli reveals enigmatic genome architecture.</title>
        <authorList>
            <person name="McKenzie S.K."/>
            <person name="Walston R.F."/>
            <person name="Allen J.L."/>
        </authorList>
    </citation>
    <scope>NUCLEOTIDE SEQUENCE [LARGE SCALE GENOMIC DNA]</scope>
    <source>
        <strain evidence="2">WasteWater2</strain>
    </source>
</reference>
<comment type="caution">
    <text evidence="2">The sequence shown here is derived from an EMBL/GenBank/DDBJ whole genome shotgun (WGS) entry which is preliminary data.</text>
</comment>
<keyword evidence="3" id="KW-1185">Reference proteome</keyword>
<dbReference type="AlphaFoldDB" id="A0A8H6G2R7"/>
<accession>A0A8H6G2R7</accession>
<dbReference type="Proteomes" id="UP000578531">
    <property type="component" value="Unassembled WGS sequence"/>
</dbReference>
<dbReference type="RefSeq" id="XP_037168777.1">
    <property type="nucleotide sequence ID" value="XM_037303982.1"/>
</dbReference>
<organism evidence="2 3">
    <name type="scientific">Letharia columbiana</name>
    <dbReference type="NCBI Taxonomy" id="112416"/>
    <lineage>
        <taxon>Eukaryota</taxon>
        <taxon>Fungi</taxon>
        <taxon>Dikarya</taxon>
        <taxon>Ascomycota</taxon>
        <taxon>Pezizomycotina</taxon>
        <taxon>Lecanoromycetes</taxon>
        <taxon>OSLEUM clade</taxon>
        <taxon>Lecanoromycetidae</taxon>
        <taxon>Lecanorales</taxon>
        <taxon>Lecanorineae</taxon>
        <taxon>Parmeliaceae</taxon>
        <taxon>Letharia</taxon>
    </lineage>
</organism>
<feature type="region of interest" description="Disordered" evidence="1">
    <location>
        <begin position="1"/>
        <end position="43"/>
    </location>
</feature>
<dbReference type="GeneID" id="59283720"/>
<name>A0A8H6G2R7_9LECA</name>